<evidence type="ECO:0000256" key="1">
    <source>
        <dbReference type="SAM" id="MobiDB-lite"/>
    </source>
</evidence>
<dbReference type="Proteomes" id="UP001152747">
    <property type="component" value="Unassembled WGS sequence"/>
</dbReference>
<organism evidence="3 4">
    <name type="scientific">Caenorhabditis angaria</name>
    <dbReference type="NCBI Taxonomy" id="860376"/>
    <lineage>
        <taxon>Eukaryota</taxon>
        <taxon>Metazoa</taxon>
        <taxon>Ecdysozoa</taxon>
        <taxon>Nematoda</taxon>
        <taxon>Chromadorea</taxon>
        <taxon>Rhabditida</taxon>
        <taxon>Rhabditina</taxon>
        <taxon>Rhabditomorpha</taxon>
        <taxon>Rhabditoidea</taxon>
        <taxon>Rhabditidae</taxon>
        <taxon>Peloderinae</taxon>
        <taxon>Caenorhabditis</taxon>
    </lineage>
</organism>
<dbReference type="InterPro" id="IPR000719">
    <property type="entry name" value="Prot_kinase_dom"/>
</dbReference>
<dbReference type="SMART" id="SM00220">
    <property type="entry name" value="S_TKc"/>
    <property type="match status" value="1"/>
</dbReference>
<dbReference type="Gene3D" id="1.10.510.10">
    <property type="entry name" value="Transferase(Phosphotransferase) domain 1"/>
    <property type="match status" value="1"/>
</dbReference>
<dbReference type="InterPro" id="IPR024104">
    <property type="entry name" value="Tribbles/Ser_Thr_kinase_40"/>
</dbReference>
<dbReference type="EMBL" id="CANHGI010000006">
    <property type="protein sequence ID" value="CAI5454923.1"/>
    <property type="molecule type" value="Genomic_DNA"/>
</dbReference>
<dbReference type="Pfam" id="PF00069">
    <property type="entry name" value="Pkinase"/>
    <property type="match status" value="1"/>
</dbReference>
<dbReference type="GO" id="GO:0005634">
    <property type="term" value="C:nucleus"/>
    <property type="evidence" value="ECO:0007669"/>
    <property type="project" value="TreeGrafter"/>
</dbReference>
<name>A0A9P1J113_9PELO</name>
<gene>
    <name evidence="3" type="ORF">CAMP_LOCUS17560</name>
</gene>
<comment type="caution">
    <text evidence="3">The sequence shown here is derived from an EMBL/GenBank/DDBJ whole genome shotgun (WGS) entry which is preliminary data.</text>
</comment>
<sequence length="505" mass="58134">MPSSKNARKMERQSISRKRNFSSRLPQTGDVPAAQNVVNPTLPQSKKFALSTPPSSSNSSPSTPISFPSSVAPPKSSDHLNDGEVYHNYVINGCGKSVKAIHTPTKTVFVATSYNAIEAQKVIKILYRIEIGQKYYKKENYDEMSDRIWPKEAEFIKVNSNKYVLFVPSIEENVHTLAFDKAEDLTEFDIQNIFFQLANITDFCHQIGIIVRDLKPRRMLLKNIKSKPILYITSITDFTLLDDPEKDLIKDRFISPAFVPPELLDMGPDGYSGKSLRYLGIGCTFIYLLLSKDFTNMVHTLLQKAPEDRPTADEIGQMTLPSSNLPCRSKCQQMLSDMVRKFENMREALDATNSVDLLPELDERRERMLRSPLRVHATRWYGNMKMVVKRNMDEINNITAQKRMQLENRKEWAPLIRRIAAERFALIMTLYKRENREPHPGLSVSNLPLELLLPPEVYPPRPDFRMKNYAITHEIYYLLKRHDSLKFPTILADGEQYNFKVPIKL</sequence>
<dbReference type="GO" id="GO:0005524">
    <property type="term" value="F:ATP binding"/>
    <property type="evidence" value="ECO:0007669"/>
    <property type="project" value="InterPro"/>
</dbReference>
<dbReference type="PROSITE" id="PS50011">
    <property type="entry name" value="PROTEIN_KINASE_DOM"/>
    <property type="match status" value="1"/>
</dbReference>
<dbReference type="AlphaFoldDB" id="A0A9P1J113"/>
<evidence type="ECO:0000259" key="2">
    <source>
        <dbReference type="PROSITE" id="PS50011"/>
    </source>
</evidence>
<reference evidence="3" key="1">
    <citation type="submission" date="2022-11" db="EMBL/GenBank/DDBJ databases">
        <authorList>
            <person name="Kikuchi T."/>
        </authorList>
    </citation>
    <scope>NUCLEOTIDE SEQUENCE</scope>
    <source>
        <strain evidence="3">PS1010</strain>
    </source>
</reference>
<feature type="domain" description="Protein kinase" evidence="2">
    <location>
        <begin position="71"/>
        <end position="361"/>
    </location>
</feature>
<dbReference type="SUPFAM" id="SSF56112">
    <property type="entry name" value="Protein kinase-like (PK-like)"/>
    <property type="match status" value="1"/>
</dbReference>
<dbReference type="InterPro" id="IPR011009">
    <property type="entry name" value="Kinase-like_dom_sf"/>
</dbReference>
<dbReference type="PANTHER" id="PTHR22961">
    <property type="entry name" value="SER/THR PROTEIN KINASE-TRB"/>
    <property type="match status" value="1"/>
</dbReference>
<feature type="region of interest" description="Disordered" evidence="1">
    <location>
        <begin position="1"/>
        <end position="78"/>
    </location>
</feature>
<dbReference type="GO" id="GO:0032436">
    <property type="term" value="P:positive regulation of proteasomal ubiquitin-dependent protein catabolic process"/>
    <property type="evidence" value="ECO:0007669"/>
    <property type="project" value="TreeGrafter"/>
</dbReference>
<dbReference type="PANTHER" id="PTHR22961:SF13">
    <property type="entry name" value="TRIBBLES"/>
    <property type="match status" value="1"/>
</dbReference>
<proteinExistence type="predicted"/>
<protein>
    <recommendedName>
        <fullName evidence="2">Protein kinase domain-containing protein</fullName>
    </recommendedName>
</protein>
<keyword evidence="4" id="KW-1185">Reference proteome</keyword>
<feature type="compositionally biased region" description="Low complexity" evidence="1">
    <location>
        <begin position="51"/>
        <end position="70"/>
    </location>
</feature>
<evidence type="ECO:0000313" key="4">
    <source>
        <dbReference type="Proteomes" id="UP001152747"/>
    </source>
</evidence>
<evidence type="ECO:0000313" key="3">
    <source>
        <dbReference type="EMBL" id="CAI5454923.1"/>
    </source>
</evidence>
<accession>A0A9P1J113</accession>
<dbReference type="GO" id="GO:0031434">
    <property type="term" value="F:mitogen-activated protein kinase kinase binding"/>
    <property type="evidence" value="ECO:0007669"/>
    <property type="project" value="TreeGrafter"/>
</dbReference>
<dbReference type="OrthoDB" id="410920at2759"/>
<dbReference type="GO" id="GO:0004672">
    <property type="term" value="F:protein kinase activity"/>
    <property type="evidence" value="ECO:0007669"/>
    <property type="project" value="InterPro"/>
</dbReference>